<dbReference type="GO" id="GO:0008643">
    <property type="term" value="P:carbohydrate transport"/>
    <property type="evidence" value="ECO:0007669"/>
    <property type="project" value="InterPro"/>
</dbReference>
<evidence type="ECO:0000313" key="3">
    <source>
        <dbReference type="EMBL" id="EEB12462.1"/>
    </source>
</evidence>
<dbReference type="EnsemblMetazoa" id="PHUM181220-RA">
    <property type="protein sequence ID" value="PHUM181220-PA"/>
    <property type="gene ID" value="PHUM181220"/>
</dbReference>
<evidence type="ECO:0000313" key="4">
    <source>
        <dbReference type="EnsemblMetazoa" id="PHUM181220-PA"/>
    </source>
</evidence>
<feature type="transmembrane region" description="Helical" evidence="2">
    <location>
        <begin position="51"/>
        <end position="74"/>
    </location>
</feature>
<dbReference type="OMA" id="HMAMVNG"/>
<feature type="transmembrane region" description="Helical" evidence="2">
    <location>
        <begin position="217"/>
        <end position="237"/>
    </location>
</feature>
<dbReference type="STRING" id="121224.E0VGF6"/>
<keyword evidence="5" id="KW-1185">Reference proteome</keyword>
<name>E0VGF6_PEDHC</name>
<dbReference type="EMBL" id="DS235140">
    <property type="protein sequence ID" value="EEB12462.1"/>
    <property type="molecule type" value="Genomic_DNA"/>
</dbReference>
<evidence type="ECO:0000256" key="2">
    <source>
        <dbReference type="SAM" id="Phobius"/>
    </source>
</evidence>
<feature type="transmembrane region" description="Helical" evidence="2">
    <location>
        <begin position="436"/>
        <end position="456"/>
    </location>
</feature>
<reference evidence="4" key="3">
    <citation type="submission" date="2021-02" db="UniProtKB">
        <authorList>
            <consortium name="EnsemblMetazoa"/>
        </authorList>
    </citation>
    <scope>IDENTIFICATION</scope>
    <source>
        <strain evidence="4">USDA</strain>
    </source>
</reference>
<dbReference type="GO" id="GO:0005886">
    <property type="term" value="C:plasma membrane"/>
    <property type="evidence" value="ECO:0007669"/>
    <property type="project" value="TreeGrafter"/>
</dbReference>
<dbReference type="VEuPathDB" id="VectorBase:PHUM181220"/>
<keyword evidence="2" id="KW-0812">Transmembrane</keyword>
<keyword evidence="2" id="KW-0472">Membrane</keyword>
<dbReference type="InParanoid" id="E0VGF6"/>
<dbReference type="InterPro" id="IPR039672">
    <property type="entry name" value="MFS_2"/>
</dbReference>
<feature type="transmembrane region" description="Helical" evidence="2">
    <location>
        <begin position="269"/>
        <end position="294"/>
    </location>
</feature>
<dbReference type="CTD" id="8240115"/>
<comment type="similarity">
    <text evidence="1">Belongs to the major facilitator superfamily.</text>
</comment>
<dbReference type="KEGG" id="phu:Phum_PHUM181220"/>
<dbReference type="GO" id="GO:0015293">
    <property type="term" value="F:symporter activity"/>
    <property type="evidence" value="ECO:0007669"/>
    <property type="project" value="InterPro"/>
</dbReference>
<organism>
    <name type="scientific">Pediculus humanus subsp. corporis</name>
    <name type="common">Body louse</name>
    <dbReference type="NCBI Taxonomy" id="121224"/>
    <lineage>
        <taxon>Eukaryota</taxon>
        <taxon>Metazoa</taxon>
        <taxon>Ecdysozoa</taxon>
        <taxon>Arthropoda</taxon>
        <taxon>Hexapoda</taxon>
        <taxon>Insecta</taxon>
        <taxon>Pterygota</taxon>
        <taxon>Neoptera</taxon>
        <taxon>Paraneoptera</taxon>
        <taxon>Psocodea</taxon>
        <taxon>Troctomorpha</taxon>
        <taxon>Phthiraptera</taxon>
        <taxon>Anoplura</taxon>
        <taxon>Pediculidae</taxon>
        <taxon>Pediculus</taxon>
    </lineage>
</organism>
<dbReference type="Gene3D" id="1.20.1250.20">
    <property type="entry name" value="MFS general substrate transporter like domains"/>
    <property type="match status" value="1"/>
</dbReference>
<dbReference type="HOGENOM" id="CLU_030068_1_1_1"/>
<dbReference type="PANTHER" id="PTHR11328">
    <property type="entry name" value="MAJOR FACILITATOR SUPERFAMILY DOMAIN-CONTAINING PROTEIN"/>
    <property type="match status" value="1"/>
</dbReference>
<feature type="transmembrane region" description="Helical" evidence="2">
    <location>
        <begin position="362"/>
        <end position="384"/>
    </location>
</feature>
<dbReference type="SUPFAM" id="SSF103473">
    <property type="entry name" value="MFS general substrate transporter"/>
    <property type="match status" value="1"/>
</dbReference>
<dbReference type="Proteomes" id="UP000009046">
    <property type="component" value="Unassembled WGS sequence"/>
</dbReference>
<protein>
    <recommendedName>
        <fullName evidence="6">Sugar transporter</fullName>
    </recommendedName>
</protein>
<feature type="transmembrane region" description="Helical" evidence="2">
    <location>
        <begin position="17"/>
        <end position="39"/>
    </location>
</feature>
<reference evidence="3" key="2">
    <citation type="submission" date="2007-04" db="EMBL/GenBank/DDBJ databases">
        <title>The genome of the human body louse.</title>
        <authorList>
            <consortium name="The Human Body Louse Genome Consortium"/>
            <person name="Kirkness E."/>
            <person name="Walenz B."/>
            <person name="Hass B."/>
            <person name="Bruggner R."/>
            <person name="Strausberg R."/>
        </authorList>
    </citation>
    <scope>NUCLEOTIDE SEQUENCE</scope>
    <source>
        <strain evidence="3">USDA</strain>
    </source>
</reference>
<evidence type="ECO:0000313" key="5">
    <source>
        <dbReference type="Proteomes" id="UP000009046"/>
    </source>
</evidence>
<sequence>MFGNGVKSGELNFSQRVAYGLGHFMNDVCSGMWFTYTLLFYELVLKMPSSIAGLLVCVGQVADAIASPICGILIDRYGTRKSWHLIGTAFITYSFVLIYSDCPWFPNTVMVVGNSTTDDDLPSWQNYNQIDIITGTIYFCFLVSIFQWGWATVQIAHLAIITDLAKDKNERANLTALRYSAGVLAYMLVYLITWFILHVTKNDKGSIGPNDAYKFRSIALLGLTIGGIFTVLFHVILKTPSDSGGGSDNKTKKGPTSWSQIAKDYFKSILLYQVILIYFTSRMLVNITMVYLPLYVVEKIGDEVEYIATVPLICYLASFFSSLIVRQCRKFISSKMFYIIGMILSFCGCIWILRDFTHTAEIFGIAALLGAAGSVSGVASLCLCADMIGTDTVNGAFVYSIVTAGDKFLGGLAILFIEHSKTALFSDPNLYYQNVMVYGCGIPSILGLIALLTMYIDVYKSKIVIKQNGESSSS</sequence>
<dbReference type="Pfam" id="PF13347">
    <property type="entry name" value="MFS_2"/>
    <property type="match status" value="1"/>
</dbReference>
<gene>
    <name evidence="4" type="primary">8240115</name>
    <name evidence="3" type="ORF">Phum_PHUM181220</name>
</gene>
<dbReference type="OrthoDB" id="1730117at2759"/>
<dbReference type="GeneID" id="8240115"/>
<feature type="transmembrane region" description="Helical" evidence="2">
    <location>
        <begin position="176"/>
        <end position="197"/>
    </location>
</feature>
<dbReference type="AlphaFoldDB" id="E0VGF6"/>
<feature type="transmembrane region" description="Helical" evidence="2">
    <location>
        <begin position="83"/>
        <end position="100"/>
    </location>
</feature>
<feature type="transmembrane region" description="Helical" evidence="2">
    <location>
        <begin position="396"/>
        <end position="416"/>
    </location>
</feature>
<dbReference type="eggNOG" id="KOG4830">
    <property type="taxonomic scope" value="Eukaryota"/>
</dbReference>
<dbReference type="RefSeq" id="XP_002425200.1">
    <property type="nucleotide sequence ID" value="XM_002425155.1"/>
</dbReference>
<feature type="transmembrane region" description="Helical" evidence="2">
    <location>
        <begin position="337"/>
        <end position="356"/>
    </location>
</feature>
<dbReference type="EMBL" id="AAZO01002106">
    <property type="status" value="NOT_ANNOTATED_CDS"/>
    <property type="molecule type" value="Genomic_DNA"/>
</dbReference>
<dbReference type="InterPro" id="IPR036259">
    <property type="entry name" value="MFS_trans_sf"/>
</dbReference>
<accession>E0VGF6</accession>
<reference evidence="3" key="1">
    <citation type="submission" date="2007-04" db="EMBL/GenBank/DDBJ databases">
        <title>Annotation of Pediculus humanus corporis strain USDA.</title>
        <authorList>
            <person name="Kirkness E."/>
            <person name="Hannick L."/>
            <person name="Hass B."/>
            <person name="Bruggner R."/>
            <person name="Lawson D."/>
            <person name="Bidwell S."/>
            <person name="Joardar V."/>
            <person name="Caler E."/>
            <person name="Walenz B."/>
            <person name="Inman J."/>
            <person name="Schobel S."/>
            <person name="Galinsky K."/>
            <person name="Amedeo P."/>
            <person name="Strausberg R."/>
        </authorList>
    </citation>
    <scope>NUCLEOTIDE SEQUENCE</scope>
    <source>
        <strain evidence="3">USDA</strain>
    </source>
</reference>
<evidence type="ECO:0000256" key="1">
    <source>
        <dbReference type="ARBA" id="ARBA00008335"/>
    </source>
</evidence>
<feature type="transmembrane region" description="Helical" evidence="2">
    <location>
        <begin position="136"/>
        <end position="164"/>
    </location>
</feature>
<dbReference type="PANTHER" id="PTHR11328:SF49">
    <property type="entry name" value="MAJOR FACILITATOR SUPERFAMILY DOMAIN-CONTAINING PROTEIN 12-LIKE PROTEIN"/>
    <property type="match status" value="1"/>
</dbReference>
<evidence type="ECO:0008006" key="6">
    <source>
        <dbReference type="Google" id="ProtNLM"/>
    </source>
</evidence>
<feature type="transmembrane region" description="Helical" evidence="2">
    <location>
        <begin position="306"/>
        <end position="325"/>
    </location>
</feature>
<keyword evidence="2" id="KW-1133">Transmembrane helix</keyword>
<proteinExistence type="inferred from homology"/>